<evidence type="ECO:0000256" key="2">
    <source>
        <dbReference type="SAM" id="MobiDB-lite"/>
    </source>
</evidence>
<keyword evidence="5" id="KW-1185">Reference proteome</keyword>
<dbReference type="GO" id="GO:0004197">
    <property type="term" value="F:cysteine-type endopeptidase activity"/>
    <property type="evidence" value="ECO:0007669"/>
    <property type="project" value="InterPro"/>
</dbReference>
<feature type="region of interest" description="Disordered" evidence="2">
    <location>
        <begin position="1"/>
        <end position="28"/>
    </location>
</feature>
<gene>
    <name evidence="4" type="ORF">DAEQUDRAFT_765833</name>
</gene>
<evidence type="ECO:0000256" key="1">
    <source>
        <dbReference type="ARBA" id="ARBA00009005"/>
    </source>
</evidence>
<dbReference type="AlphaFoldDB" id="A0A165Q609"/>
<evidence type="ECO:0000313" key="4">
    <source>
        <dbReference type="EMBL" id="KZT69053.1"/>
    </source>
</evidence>
<dbReference type="Pfam" id="PF00656">
    <property type="entry name" value="Peptidase_C14"/>
    <property type="match status" value="1"/>
</dbReference>
<dbReference type="GO" id="GO:0005737">
    <property type="term" value="C:cytoplasm"/>
    <property type="evidence" value="ECO:0007669"/>
    <property type="project" value="TreeGrafter"/>
</dbReference>
<dbReference type="Proteomes" id="UP000076727">
    <property type="component" value="Unassembled WGS sequence"/>
</dbReference>
<dbReference type="InterPro" id="IPR011600">
    <property type="entry name" value="Pept_C14_caspase"/>
</dbReference>
<protein>
    <recommendedName>
        <fullName evidence="3">Peptidase C14 caspase domain-containing protein</fullName>
    </recommendedName>
</protein>
<organism evidence="4 5">
    <name type="scientific">Daedalea quercina L-15889</name>
    <dbReference type="NCBI Taxonomy" id="1314783"/>
    <lineage>
        <taxon>Eukaryota</taxon>
        <taxon>Fungi</taxon>
        <taxon>Dikarya</taxon>
        <taxon>Basidiomycota</taxon>
        <taxon>Agaricomycotina</taxon>
        <taxon>Agaricomycetes</taxon>
        <taxon>Polyporales</taxon>
        <taxon>Fomitopsis</taxon>
    </lineage>
</organism>
<evidence type="ECO:0000259" key="3">
    <source>
        <dbReference type="Pfam" id="PF00656"/>
    </source>
</evidence>
<comment type="similarity">
    <text evidence="1">Belongs to the peptidase C14B family.</text>
</comment>
<dbReference type="Gene3D" id="3.40.50.1460">
    <property type="match status" value="1"/>
</dbReference>
<dbReference type="EMBL" id="KV429061">
    <property type="protein sequence ID" value="KZT69053.1"/>
    <property type="molecule type" value="Genomic_DNA"/>
</dbReference>
<dbReference type="InterPro" id="IPR050452">
    <property type="entry name" value="Metacaspase"/>
</dbReference>
<evidence type="ECO:0000313" key="5">
    <source>
        <dbReference type="Proteomes" id="UP000076727"/>
    </source>
</evidence>
<dbReference type="GO" id="GO:0006508">
    <property type="term" value="P:proteolysis"/>
    <property type="evidence" value="ECO:0007669"/>
    <property type="project" value="InterPro"/>
</dbReference>
<dbReference type="PANTHER" id="PTHR48104">
    <property type="entry name" value="METACASPASE-4"/>
    <property type="match status" value="1"/>
</dbReference>
<sequence>MSSTKSNLGRYGAFPPPVSRQESDQNKRTLSMERVEGHNVWVIVVGIDRYKNENFSPLKGCRNDTEDICEYLMNVLKVPKKSNIVHLQDQEATRSTILKKFDEHFITNAKITNKSVALFYFAGHGARAKVDRKEWRCDNKVVESICPYDEGAVDAEGKEVYGIPQPTLQALFDKLEKEKRCNTLVILDSCHSGGMFRETKKRNTLGVGPPAGISETVRSPRFSDDKPRVLPDYLDRDLRKASMISVTKSLSDAGLRTGGTGEHSYIVLAACGKDQPAHEVKDGESGKWRGAFTLELVRMLRKLNDEQKHYDAIVSSIRLASSAVTQRPECRGIDRFKRVFMHYEAVLQRPDPTRMRSQ</sequence>
<proteinExistence type="inferred from homology"/>
<feature type="domain" description="Peptidase C14 caspase" evidence="3">
    <location>
        <begin position="41"/>
        <end position="330"/>
    </location>
</feature>
<reference evidence="4 5" key="1">
    <citation type="journal article" date="2016" name="Mol. Biol. Evol.">
        <title>Comparative Genomics of Early-Diverging Mushroom-Forming Fungi Provides Insights into the Origins of Lignocellulose Decay Capabilities.</title>
        <authorList>
            <person name="Nagy L.G."/>
            <person name="Riley R."/>
            <person name="Tritt A."/>
            <person name="Adam C."/>
            <person name="Daum C."/>
            <person name="Floudas D."/>
            <person name="Sun H."/>
            <person name="Yadav J.S."/>
            <person name="Pangilinan J."/>
            <person name="Larsson K.H."/>
            <person name="Matsuura K."/>
            <person name="Barry K."/>
            <person name="Labutti K."/>
            <person name="Kuo R."/>
            <person name="Ohm R.A."/>
            <person name="Bhattacharya S.S."/>
            <person name="Shirouzu T."/>
            <person name="Yoshinaga Y."/>
            <person name="Martin F.M."/>
            <person name="Grigoriev I.V."/>
            <person name="Hibbett D.S."/>
        </authorList>
    </citation>
    <scope>NUCLEOTIDE SEQUENCE [LARGE SCALE GENOMIC DNA]</scope>
    <source>
        <strain evidence="4 5">L-15889</strain>
    </source>
</reference>
<dbReference type="PANTHER" id="PTHR48104:SF30">
    <property type="entry name" value="METACASPASE-1"/>
    <property type="match status" value="1"/>
</dbReference>
<feature type="region of interest" description="Disordered" evidence="2">
    <location>
        <begin position="201"/>
        <end position="221"/>
    </location>
</feature>
<accession>A0A165Q609</accession>
<name>A0A165Q609_9APHY</name>
<dbReference type="OrthoDB" id="3223806at2759"/>